<feature type="domain" description="FAD-binding PCMH-type" evidence="3">
    <location>
        <begin position="1"/>
        <end position="72"/>
    </location>
</feature>
<accession>A0A2K0SWJ3</accession>
<dbReference type="Gene3D" id="3.30.465.10">
    <property type="match status" value="2"/>
</dbReference>
<protein>
    <recommendedName>
        <fullName evidence="3">FAD-binding PCMH-type domain-containing protein</fullName>
    </recommendedName>
</protein>
<gene>
    <name evidence="4" type="ORF">TGAMA5MH_10419</name>
</gene>
<evidence type="ECO:0000259" key="3">
    <source>
        <dbReference type="PROSITE" id="PS51387"/>
    </source>
</evidence>
<dbReference type="Proteomes" id="UP000236546">
    <property type="component" value="Unassembled WGS sequence"/>
</dbReference>
<dbReference type="InterPro" id="IPR012951">
    <property type="entry name" value="BBE"/>
</dbReference>
<dbReference type="InterPro" id="IPR016166">
    <property type="entry name" value="FAD-bd_PCMH"/>
</dbReference>
<dbReference type="GO" id="GO:0016491">
    <property type="term" value="F:oxidoreductase activity"/>
    <property type="evidence" value="ECO:0007669"/>
    <property type="project" value="UniProtKB-KW"/>
</dbReference>
<comment type="similarity">
    <text evidence="1">Belongs to the oxygen-dependent FAD-linked oxidoreductase family.</text>
</comment>
<dbReference type="OrthoDB" id="9983560at2759"/>
<evidence type="ECO:0000256" key="2">
    <source>
        <dbReference type="ARBA" id="ARBA00023002"/>
    </source>
</evidence>
<proteinExistence type="inferred from homology"/>
<dbReference type="SUPFAM" id="SSF56176">
    <property type="entry name" value="FAD-binding/transporter-associated domain-like"/>
    <property type="match status" value="1"/>
</dbReference>
<dbReference type="Pfam" id="PF08031">
    <property type="entry name" value="BBE"/>
    <property type="match status" value="1"/>
</dbReference>
<dbReference type="InterPro" id="IPR050432">
    <property type="entry name" value="FAD-linked_Oxidoreductases_BP"/>
</dbReference>
<dbReference type="GO" id="GO:0071949">
    <property type="term" value="F:FAD binding"/>
    <property type="evidence" value="ECO:0007669"/>
    <property type="project" value="InterPro"/>
</dbReference>
<dbReference type="InterPro" id="IPR036318">
    <property type="entry name" value="FAD-bd_PCMH-like_sf"/>
</dbReference>
<comment type="caution">
    <text evidence="4">The sequence shown here is derived from an EMBL/GenBank/DDBJ whole genome shotgun (WGS) entry which is preliminary data.</text>
</comment>
<name>A0A2K0SWJ3_9HYPO</name>
<evidence type="ECO:0000256" key="1">
    <source>
        <dbReference type="ARBA" id="ARBA00005466"/>
    </source>
</evidence>
<organism evidence="4 5">
    <name type="scientific">Trichoderma gamsii</name>
    <dbReference type="NCBI Taxonomy" id="398673"/>
    <lineage>
        <taxon>Eukaryota</taxon>
        <taxon>Fungi</taxon>
        <taxon>Dikarya</taxon>
        <taxon>Ascomycota</taxon>
        <taxon>Pezizomycotina</taxon>
        <taxon>Sordariomycetes</taxon>
        <taxon>Hypocreomycetidae</taxon>
        <taxon>Hypocreales</taxon>
        <taxon>Hypocreaceae</taxon>
        <taxon>Trichoderma</taxon>
    </lineage>
</organism>
<keyword evidence="2" id="KW-0560">Oxidoreductase</keyword>
<dbReference type="AlphaFoldDB" id="A0A2K0SWJ3"/>
<dbReference type="PROSITE" id="PS51387">
    <property type="entry name" value="FAD_PCMH"/>
    <property type="match status" value="1"/>
</dbReference>
<dbReference type="PANTHER" id="PTHR13878">
    <property type="entry name" value="GULONOLACTONE OXIDASE"/>
    <property type="match status" value="1"/>
</dbReference>
<dbReference type="InterPro" id="IPR016169">
    <property type="entry name" value="FAD-bd_PCMH_sub2"/>
</dbReference>
<dbReference type="EMBL" id="MTYH01000140">
    <property type="protein sequence ID" value="PNP37651.1"/>
    <property type="molecule type" value="Genomic_DNA"/>
</dbReference>
<evidence type="ECO:0000313" key="5">
    <source>
        <dbReference type="Proteomes" id="UP000236546"/>
    </source>
</evidence>
<sequence length="354" mass="38510">MGGYLTGGGHSPISNIFGLGSDQVYEVEMVTPQGEVITANECQNTDLFWAVRGGGGGTFGVLTKVTVRTVPSKPIAVYDFTIETAPNSTAYWESVAYMIAQYPTLANSSVAAFTYLYPNTSAAGLGGDKATFEAVFAIYDPPSSSTLENLLEPYVRQINKTHPDQITTKVASTVFPNFHSMFLKFADDNGAGVDKVVGSWLLPPDTLTENAFGDALVDFLGPAGGRLYMVAGAGVWDAKPRGGGNAINPAWRKALIHAVTSQEWSPLDKIERSAVEHNINNVQVEAFRKLVPESGAYLNEAYWNEPNFQKAFWGSNYKRLSEIKKTVDPDDVFWCHTCVGNEGFKEVGSYLCRV</sequence>
<reference evidence="4 5" key="1">
    <citation type="submission" date="2017-02" db="EMBL/GenBank/DDBJ databases">
        <title>Genomes of Trichoderma spp. with biocontrol activity.</title>
        <authorList>
            <person name="Gardiner D."/>
            <person name="Kazan K."/>
            <person name="Vos C."/>
            <person name="Harvey P."/>
        </authorList>
    </citation>
    <scope>NUCLEOTIDE SEQUENCE [LARGE SCALE GENOMIC DNA]</scope>
    <source>
        <strain evidence="4 5">A5MH</strain>
    </source>
</reference>
<dbReference type="PANTHER" id="PTHR13878:SF91">
    <property type="entry name" value="FAD BINDING DOMAIN PROTEIN (AFU_ORTHOLOGUE AFUA_6G12070)-RELATED"/>
    <property type="match status" value="1"/>
</dbReference>
<evidence type="ECO:0000313" key="4">
    <source>
        <dbReference type="EMBL" id="PNP37651.1"/>
    </source>
</evidence>